<evidence type="ECO:0000313" key="3">
    <source>
        <dbReference type="Proteomes" id="UP000054821"/>
    </source>
</evidence>
<feature type="compositionally biased region" description="Pro residues" evidence="1">
    <location>
        <begin position="1"/>
        <end position="10"/>
    </location>
</feature>
<evidence type="ECO:0000313" key="2">
    <source>
        <dbReference type="EMBL" id="PON25636.1"/>
    </source>
</evidence>
<feature type="compositionally biased region" description="Basic and acidic residues" evidence="1">
    <location>
        <begin position="239"/>
        <end position="248"/>
    </location>
</feature>
<feature type="region of interest" description="Disordered" evidence="1">
    <location>
        <begin position="207"/>
        <end position="258"/>
    </location>
</feature>
<gene>
    <name evidence="2" type="ORF">TGAM01_v205521</name>
</gene>
<dbReference type="EMBL" id="JPDN02000017">
    <property type="protein sequence ID" value="PON25636.1"/>
    <property type="molecule type" value="Genomic_DNA"/>
</dbReference>
<organism evidence="2 3">
    <name type="scientific">Trichoderma gamsii</name>
    <dbReference type="NCBI Taxonomy" id="398673"/>
    <lineage>
        <taxon>Eukaryota</taxon>
        <taxon>Fungi</taxon>
        <taxon>Dikarya</taxon>
        <taxon>Ascomycota</taxon>
        <taxon>Pezizomycotina</taxon>
        <taxon>Sordariomycetes</taxon>
        <taxon>Hypocreomycetidae</taxon>
        <taxon>Hypocreales</taxon>
        <taxon>Hypocreaceae</taxon>
        <taxon>Trichoderma</taxon>
    </lineage>
</organism>
<dbReference type="GeneID" id="29982922"/>
<proteinExistence type="predicted"/>
<dbReference type="RefSeq" id="XP_018663956.1">
    <property type="nucleotide sequence ID" value="XM_018802839.1"/>
</dbReference>
<reference evidence="2 3" key="1">
    <citation type="journal article" date="2016" name="Genome Announc.">
        <title>Draft Whole-Genome Sequence of Trichoderma gamsii T6085, a Promising Biocontrol Agent of Fusarium Head Blight on Wheat.</title>
        <authorList>
            <person name="Baroncelli R."/>
            <person name="Zapparata A."/>
            <person name="Piaggeschi G."/>
            <person name="Sarrocco S."/>
            <person name="Vannacci G."/>
        </authorList>
    </citation>
    <scope>NUCLEOTIDE SEQUENCE [LARGE SCALE GENOMIC DNA]</scope>
    <source>
        <strain evidence="2 3">T6085</strain>
    </source>
</reference>
<name>A0A2P4ZN06_9HYPO</name>
<dbReference type="Proteomes" id="UP000054821">
    <property type="component" value="Unassembled WGS sequence"/>
</dbReference>
<protein>
    <submittedName>
        <fullName evidence="2">Uncharacterized protein</fullName>
    </submittedName>
</protein>
<keyword evidence="3" id="KW-1185">Reference proteome</keyword>
<dbReference type="AlphaFoldDB" id="A0A2P4ZN06"/>
<accession>A0A2P4ZN06</accession>
<feature type="region of interest" description="Disordered" evidence="1">
    <location>
        <begin position="1"/>
        <end position="21"/>
    </location>
</feature>
<comment type="caution">
    <text evidence="2">The sequence shown here is derived from an EMBL/GenBank/DDBJ whole genome shotgun (WGS) entry which is preliminary data.</text>
</comment>
<sequence>MQIPSRPPCSSPVRPGRQNKIPETHGKEYKLLVAVWYWQRDFQAGCRWTASLACQPAVERRSGYPTAGDPLESQRELCHSFGARGFSSVWGELWWAPHRNRCKIRPALKFHAAGWAARAAKRLFLCEFAVYAKVTHSSMPGDACWKKGLGWTCLRRGEFNKARKTQRTRESFCPSPQWGSRLSISSFGQLRIQVPCPMSLAPLASPQLKELEGPPGGRIQSTGSGPWPFQNAGYPPKEQASKEEHVVSREVTSLSWLA</sequence>
<evidence type="ECO:0000256" key="1">
    <source>
        <dbReference type="SAM" id="MobiDB-lite"/>
    </source>
</evidence>